<protein>
    <recommendedName>
        <fullName evidence="1">Stage 0 sporulation protein A homolog</fullName>
    </recommendedName>
</protein>
<dbReference type="RefSeq" id="WP_073249789.1">
    <property type="nucleotide sequence ID" value="NZ_FQVG01000056.1"/>
</dbReference>
<dbReference type="AlphaFoldDB" id="A0A1M5AR58"/>
<dbReference type="InterPro" id="IPR018060">
    <property type="entry name" value="HTH_AraC"/>
</dbReference>
<keyword evidence="2" id="KW-0805">Transcription regulation</keyword>
<evidence type="ECO:0000256" key="4">
    <source>
        <dbReference type="ARBA" id="ARBA00023163"/>
    </source>
</evidence>
<keyword evidence="10" id="KW-1185">Reference proteome</keyword>
<evidence type="ECO:0000259" key="7">
    <source>
        <dbReference type="PROSITE" id="PS01124"/>
    </source>
</evidence>
<feature type="domain" description="Response regulatory" evidence="8">
    <location>
        <begin position="3"/>
        <end position="120"/>
    </location>
</feature>
<dbReference type="PROSITE" id="PS01124">
    <property type="entry name" value="HTH_ARAC_FAMILY_2"/>
    <property type="match status" value="1"/>
</dbReference>
<evidence type="ECO:0000313" key="9">
    <source>
        <dbReference type="EMBL" id="SHF32741.1"/>
    </source>
</evidence>
<dbReference type="InterPro" id="IPR001789">
    <property type="entry name" value="Sig_transdc_resp-reg_receiver"/>
</dbReference>
<dbReference type="GO" id="GO:0000160">
    <property type="term" value="P:phosphorelay signal transduction system"/>
    <property type="evidence" value="ECO:0007669"/>
    <property type="project" value="InterPro"/>
</dbReference>
<dbReference type="EMBL" id="FQVG01000056">
    <property type="protein sequence ID" value="SHF32741.1"/>
    <property type="molecule type" value="Genomic_DNA"/>
</dbReference>
<reference evidence="10" key="1">
    <citation type="submission" date="2016-11" db="EMBL/GenBank/DDBJ databases">
        <authorList>
            <person name="Varghese N."/>
            <person name="Submissions S."/>
        </authorList>
    </citation>
    <scope>NUCLEOTIDE SEQUENCE [LARGE SCALE GENOMIC DNA]</scope>
    <source>
        <strain evidence="10">DSM 10124</strain>
    </source>
</reference>
<dbReference type="Pfam" id="PF12833">
    <property type="entry name" value="HTH_18"/>
    <property type="match status" value="1"/>
</dbReference>
<dbReference type="InterPro" id="IPR018062">
    <property type="entry name" value="HTH_AraC-typ_CS"/>
</dbReference>
<dbReference type="PRINTS" id="PR00032">
    <property type="entry name" value="HTHARAC"/>
</dbReference>
<dbReference type="SUPFAM" id="SSF52172">
    <property type="entry name" value="CheY-like"/>
    <property type="match status" value="1"/>
</dbReference>
<evidence type="ECO:0000256" key="1">
    <source>
        <dbReference type="ARBA" id="ARBA00018672"/>
    </source>
</evidence>
<dbReference type="Proteomes" id="UP000184423">
    <property type="component" value="Unassembled WGS sequence"/>
</dbReference>
<dbReference type="InterPro" id="IPR009057">
    <property type="entry name" value="Homeodomain-like_sf"/>
</dbReference>
<dbReference type="GO" id="GO:0043565">
    <property type="term" value="F:sequence-specific DNA binding"/>
    <property type="evidence" value="ECO:0007669"/>
    <property type="project" value="InterPro"/>
</dbReference>
<gene>
    <name evidence="9" type="ORF">SAMN02746091_02268</name>
</gene>
<dbReference type="GO" id="GO:0003700">
    <property type="term" value="F:DNA-binding transcription factor activity"/>
    <property type="evidence" value="ECO:0007669"/>
    <property type="project" value="InterPro"/>
</dbReference>
<sequence length="535" mass="62000">MLKVLIVDDEYLVLEYIKMIIEKNFDDVKIVDTAATGREAIEKAIQTKPDIVFMDIHMPGINGIEAIRQIKSTNSDIFFVILTAYEYFDYAKEALNLGVFEYLLKPINKLKLIETINNLKTAIEKRRRNIMLEVELKERINNIVPFLEGQFIAYKMFNIGTLNDVGFYENVFNMSLRQGYVMSVSLEGDGRLVGNTTLKDKYDKQNFYDLFKIKLKSIVPCIISNPLSDRIVAFIPTDEDEDEFVKYKSIETAKKFEEKIKGASNLKYKIGIGRNYSIENFNKSCNEAYIASSINNGQTIVHYEDINPNTQKDDVYPWNLETAFLNCIVSGDFNGAKEAFKSIYVWLSNAYVNDIYKIKTKLIELAFNVDKVIPYKLDNINTLKQAFVLTVLKEEDINEIRKSFLQYISDISLEIQNRKQEQVDDIISKVLEFINKNYKEDISLQDAAQHVNISYHYLSKIFKNEIGKGFTDYLTELRIEKSMQLLSNRNMSIKEICQEIGYNDPNYYCKIFKKITGMTPTEYRASSRIRGDYVG</sequence>
<evidence type="ECO:0000313" key="10">
    <source>
        <dbReference type="Proteomes" id="UP000184423"/>
    </source>
</evidence>
<evidence type="ECO:0000256" key="5">
    <source>
        <dbReference type="ARBA" id="ARBA00024867"/>
    </source>
</evidence>
<dbReference type="PROSITE" id="PS00041">
    <property type="entry name" value="HTH_ARAC_FAMILY_1"/>
    <property type="match status" value="1"/>
</dbReference>
<dbReference type="InterPro" id="IPR020449">
    <property type="entry name" value="Tscrpt_reg_AraC-type_HTH"/>
</dbReference>
<dbReference type="SMART" id="SM00448">
    <property type="entry name" value="REC"/>
    <property type="match status" value="1"/>
</dbReference>
<comment type="function">
    <text evidence="5">May play the central regulatory role in sporulation. It may be an element of the effector pathway responsible for the activation of sporulation genes in response to nutritional stress. Spo0A may act in concert with spo0H (a sigma factor) to control the expression of some genes that are critical to the sporulation process.</text>
</comment>
<dbReference type="InterPro" id="IPR011006">
    <property type="entry name" value="CheY-like_superfamily"/>
</dbReference>
<accession>A0A1M5AR58</accession>
<evidence type="ECO:0000256" key="2">
    <source>
        <dbReference type="ARBA" id="ARBA00023015"/>
    </source>
</evidence>
<feature type="domain" description="HTH araC/xylS-type" evidence="7">
    <location>
        <begin position="428"/>
        <end position="526"/>
    </location>
</feature>
<evidence type="ECO:0000259" key="8">
    <source>
        <dbReference type="PROSITE" id="PS50110"/>
    </source>
</evidence>
<dbReference type="SMART" id="SM00342">
    <property type="entry name" value="HTH_ARAC"/>
    <property type="match status" value="1"/>
</dbReference>
<dbReference type="SUPFAM" id="SSF46689">
    <property type="entry name" value="Homeodomain-like"/>
    <property type="match status" value="2"/>
</dbReference>
<dbReference type="Gene3D" id="1.10.10.60">
    <property type="entry name" value="Homeodomain-like"/>
    <property type="match status" value="2"/>
</dbReference>
<evidence type="ECO:0000256" key="6">
    <source>
        <dbReference type="PROSITE-ProRule" id="PRU00169"/>
    </source>
</evidence>
<dbReference type="PANTHER" id="PTHR43280:SF34">
    <property type="entry name" value="ARAC-FAMILY TRANSCRIPTIONAL REGULATOR"/>
    <property type="match status" value="1"/>
</dbReference>
<dbReference type="CDD" id="cd17536">
    <property type="entry name" value="REC_YesN-like"/>
    <property type="match status" value="1"/>
</dbReference>
<keyword evidence="6" id="KW-0597">Phosphoprotein</keyword>
<dbReference type="PROSITE" id="PS50110">
    <property type="entry name" value="RESPONSE_REGULATORY"/>
    <property type="match status" value="1"/>
</dbReference>
<feature type="modified residue" description="4-aspartylphosphate" evidence="6">
    <location>
        <position position="55"/>
    </location>
</feature>
<dbReference type="Gene3D" id="3.40.50.2300">
    <property type="match status" value="1"/>
</dbReference>
<keyword evidence="3" id="KW-0238">DNA-binding</keyword>
<organism evidence="9 10">
    <name type="scientific">Caloramator proteoclasticus DSM 10124</name>
    <dbReference type="NCBI Taxonomy" id="1121262"/>
    <lineage>
        <taxon>Bacteria</taxon>
        <taxon>Bacillati</taxon>
        <taxon>Bacillota</taxon>
        <taxon>Clostridia</taxon>
        <taxon>Eubacteriales</taxon>
        <taxon>Clostridiaceae</taxon>
        <taxon>Caloramator</taxon>
    </lineage>
</organism>
<dbReference type="PANTHER" id="PTHR43280">
    <property type="entry name" value="ARAC-FAMILY TRANSCRIPTIONAL REGULATOR"/>
    <property type="match status" value="1"/>
</dbReference>
<proteinExistence type="predicted"/>
<name>A0A1M5AR58_9CLOT</name>
<dbReference type="Pfam" id="PF00072">
    <property type="entry name" value="Response_reg"/>
    <property type="match status" value="1"/>
</dbReference>
<evidence type="ECO:0000256" key="3">
    <source>
        <dbReference type="ARBA" id="ARBA00023125"/>
    </source>
</evidence>
<keyword evidence="4" id="KW-0804">Transcription</keyword>